<dbReference type="OrthoDB" id="9804020at2"/>
<reference evidence="1 2" key="1">
    <citation type="journal article" date="2017" name="Nat. Microbiol.">
        <title>Natural product diversity associated with the nematode symbionts Photorhabdus and Xenorhabdus.</title>
        <authorList>
            <person name="Tobias N.J."/>
            <person name="Wolff H."/>
            <person name="Djahanschiri B."/>
            <person name="Grundmann F."/>
            <person name="Kronenwerth M."/>
            <person name="Shi Y.M."/>
            <person name="Simonyi S."/>
            <person name="Grun P."/>
            <person name="Shapiro-Ilan D."/>
            <person name="Pidot S.J."/>
            <person name="Stinear T.P."/>
            <person name="Ebersberger I."/>
            <person name="Bode H.B."/>
        </authorList>
    </citation>
    <scope>NUCLEOTIDE SEQUENCE [LARGE SCALE GENOMIC DNA]</scope>
    <source>
        <strain evidence="1 2">DSM 17902</strain>
    </source>
</reference>
<sequence>MENIYYRNLPVLPRDPEIIKAIKYKAEKLWEEVLRLNIKLNIARGKPSTKQLELSSSMLEWNPINDFLSEENIDCRNYGEPAGISEMKALFAGLLNIDKSNVVASGNSSLEIMYQVIAALMIYGPDDSSPPWSSYEKISFICPVPGYDRHFNICEEMGINMIPVPMRDNGPDIDIIEELVSKDASIKGIWCVPKYSNPTGVTYSSEVIRRLAGLKAAAHDFRLFWDNAYAVHDLTSKEIKIDEIISVCSSEGYPNRPYVFTSTSKITLPSSGIAVFASSESNIKWWLARSAIRTVGPDKLNQLRHVRFLQSHERIKALMIQHREILAPKFSTIIKVFKEELSQFSIVNWSEPLGGYFISLDIPDGCAKRTVKLAADLGIELTPAGATFPYGKDPQDSNIRIAPSFLSTDEVSLAAKGIVAAILMAVSERIS</sequence>
<dbReference type="RefSeq" id="WP_099113314.1">
    <property type="nucleotide sequence ID" value="NZ_CAWNQI010000062.1"/>
</dbReference>
<dbReference type="EMBL" id="NITZ01000003">
    <property type="protein sequence ID" value="PHM50109.1"/>
    <property type="molecule type" value="Genomic_DNA"/>
</dbReference>
<comment type="caution">
    <text evidence="1">The sequence shown here is derived from an EMBL/GenBank/DDBJ whole genome shotgun (WGS) entry which is preliminary data.</text>
</comment>
<dbReference type="PANTHER" id="PTHR43799">
    <property type="entry name" value="AMINOTRANSFERASE, PUTATIVE-RELATED"/>
    <property type="match status" value="1"/>
</dbReference>
<evidence type="ECO:0000313" key="1">
    <source>
        <dbReference type="EMBL" id="PHM50109.1"/>
    </source>
</evidence>
<dbReference type="PANTHER" id="PTHR43799:SF1">
    <property type="entry name" value="ASPARTATE AMINOTRANSFERASE"/>
    <property type="match status" value="1"/>
</dbReference>
<organism evidence="1 2">
    <name type="scientific">Xenorhabdus miraniensis</name>
    <dbReference type="NCBI Taxonomy" id="351674"/>
    <lineage>
        <taxon>Bacteria</taxon>
        <taxon>Pseudomonadati</taxon>
        <taxon>Pseudomonadota</taxon>
        <taxon>Gammaproteobacteria</taxon>
        <taxon>Enterobacterales</taxon>
        <taxon>Morganellaceae</taxon>
        <taxon>Xenorhabdus</taxon>
    </lineage>
</organism>
<accession>A0A2D0JUX1</accession>
<dbReference type="Proteomes" id="UP000221980">
    <property type="component" value="Unassembled WGS sequence"/>
</dbReference>
<dbReference type="CDD" id="cd00609">
    <property type="entry name" value="AAT_like"/>
    <property type="match status" value="1"/>
</dbReference>
<keyword evidence="1" id="KW-0808">Transferase</keyword>
<proteinExistence type="predicted"/>
<keyword evidence="1" id="KW-0032">Aminotransferase</keyword>
<dbReference type="AlphaFoldDB" id="A0A2D0JUX1"/>
<evidence type="ECO:0000313" key="2">
    <source>
        <dbReference type="Proteomes" id="UP000221980"/>
    </source>
</evidence>
<dbReference type="Gene3D" id="3.40.640.10">
    <property type="entry name" value="Type I PLP-dependent aspartate aminotransferase-like (Major domain)"/>
    <property type="match status" value="1"/>
</dbReference>
<dbReference type="Gene3D" id="3.90.1150.10">
    <property type="entry name" value="Aspartate Aminotransferase, domain 1"/>
    <property type="match status" value="1"/>
</dbReference>
<dbReference type="GO" id="GO:0004069">
    <property type="term" value="F:L-aspartate:2-oxoglutarate aminotransferase activity"/>
    <property type="evidence" value="ECO:0007669"/>
    <property type="project" value="InterPro"/>
</dbReference>
<dbReference type="Pfam" id="PF12897">
    <property type="entry name" value="Asp_aminotransf"/>
    <property type="match status" value="1"/>
</dbReference>
<dbReference type="InterPro" id="IPR015422">
    <property type="entry name" value="PyrdxlP-dep_Trfase_small"/>
</dbReference>
<dbReference type="InterPro" id="IPR015424">
    <property type="entry name" value="PyrdxlP-dep_Trfase"/>
</dbReference>
<protein>
    <submittedName>
        <fullName evidence="1">Aminotransferase</fullName>
    </submittedName>
</protein>
<dbReference type="SUPFAM" id="SSF53383">
    <property type="entry name" value="PLP-dependent transferases"/>
    <property type="match status" value="1"/>
</dbReference>
<dbReference type="InterPro" id="IPR015421">
    <property type="entry name" value="PyrdxlP-dep_Trfase_major"/>
</dbReference>
<gene>
    <name evidence="1" type="ORF">Xmir_01000</name>
</gene>
<name>A0A2D0JUX1_9GAMM</name>
<dbReference type="InterPro" id="IPR024551">
    <property type="entry name" value="AspAT_Ic"/>
</dbReference>
<keyword evidence="2" id="KW-1185">Reference proteome</keyword>